<protein>
    <submittedName>
        <fullName evidence="2">Uncharacterized protein</fullName>
    </submittedName>
</protein>
<name>A0A6G0YFR6_APHCR</name>
<keyword evidence="1" id="KW-0472">Membrane</keyword>
<evidence type="ECO:0000313" key="3">
    <source>
        <dbReference type="Proteomes" id="UP000478052"/>
    </source>
</evidence>
<keyword evidence="3" id="KW-1185">Reference proteome</keyword>
<feature type="non-terminal residue" evidence="2">
    <location>
        <position position="88"/>
    </location>
</feature>
<feature type="transmembrane region" description="Helical" evidence="1">
    <location>
        <begin position="44"/>
        <end position="61"/>
    </location>
</feature>
<sequence length="88" mass="10735">MKYNVEWSNYFLIIIVIYCLYSLYNFTRFLSMLFGVGLSHRYYSLLNLIFWLFEIPTVILIKTTRNRMACSDLAKTYYFQCIFDHKQN</sequence>
<organism evidence="2 3">
    <name type="scientific">Aphis craccivora</name>
    <name type="common">Cowpea aphid</name>
    <dbReference type="NCBI Taxonomy" id="307492"/>
    <lineage>
        <taxon>Eukaryota</taxon>
        <taxon>Metazoa</taxon>
        <taxon>Ecdysozoa</taxon>
        <taxon>Arthropoda</taxon>
        <taxon>Hexapoda</taxon>
        <taxon>Insecta</taxon>
        <taxon>Pterygota</taxon>
        <taxon>Neoptera</taxon>
        <taxon>Paraneoptera</taxon>
        <taxon>Hemiptera</taxon>
        <taxon>Sternorrhyncha</taxon>
        <taxon>Aphidomorpha</taxon>
        <taxon>Aphidoidea</taxon>
        <taxon>Aphididae</taxon>
        <taxon>Aphidini</taxon>
        <taxon>Aphis</taxon>
        <taxon>Aphis</taxon>
    </lineage>
</organism>
<feature type="transmembrane region" description="Helical" evidence="1">
    <location>
        <begin position="7"/>
        <end position="24"/>
    </location>
</feature>
<accession>A0A6G0YFR6</accession>
<reference evidence="2 3" key="1">
    <citation type="submission" date="2019-08" db="EMBL/GenBank/DDBJ databases">
        <title>Whole genome of Aphis craccivora.</title>
        <authorList>
            <person name="Voronova N.V."/>
            <person name="Shulinski R.S."/>
            <person name="Bandarenka Y.V."/>
            <person name="Zhorov D.G."/>
            <person name="Warner D."/>
        </authorList>
    </citation>
    <scope>NUCLEOTIDE SEQUENCE [LARGE SCALE GENOMIC DNA]</scope>
    <source>
        <strain evidence="2">180601</strain>
        <tissue evidence="2">Whole Body</tissue>
    </source>
</reference>
<evidence type="ECO:0000256" key="1">
    <source>
        <dbReference type="SAM" id="Phobius"/>
    </source>
</evidence>
<comment type="caution">
    <text evidence="2">The sequence shown here is derived from an EMBL/GenBank/DDBJ whole genome shotgun (WGS) entry which is preliminary data.</text>
</comment>
<evidence type="ECO:0000313" key="2">
    <source>
        <dbReference type="EMBL" id="KAF0754849.1"/>
    </source>
</evidence>
<dbReference type="Proteomes" id="UP000478052">
    <property type="component" value="Unassembled WGS sequence"/>
</dbReference>
<dbReference type="EMBL" id="VUJU01004300">
    <property type="protein sequence ID" value="KAF0754849.1"/>
    <property type="molecule type" value="Genomic_DNA"/>
</dbReference>
<dbReference type="AlphaFoldDB" id="A0A6G0YFR6"/>
<proteinExistence type="predicted"/>
<gene>
    <name evidence="2" type="ORF">FWK35_00018190</name>
</gene>
<keyword evidence="1" id="KW-1133">Transmembrane helix</keyword>
<keyword evidence="1" id="KW-0812">Transmembrane</keyword>